<proteinExistence type="predicted"/>
<organism evidence="2 3">
    <name type="scientific">Riccia sorocarpa</name>
    <dbReference type="NCBI Taxonomy" id="122646"/>
    <lineage>
        <taxon>Eukaryota</taxon>
        <taxon>Viridiplantae</taxon>
        <taxon>Streptophyta</taxon>
        <taxon>Embryophyta</taxon>
        <taxon>Marchantiophyta</taxon>
        <taxon>Marchantiopsida</taxon>
        <taxon>Marchantiidae</taxon>
        <taxon>Marchantiales</taxon>
        <taxon>Ricciaceae</taxon>
        <taxon>Riccia</taxon>
    </lineage>
</organism>
<dbReference type="PANTHER" id="PTHR33153">
    <property type="entry name" value="MYND-TYPE DOMAIN-CONTAINING PROTEIN"/>
    <property type="match status" value="1"/>
</dbReference>
<keyword evidence="3" id="KW-1185">Reference proteome</keyword>
<feature type="domain" description="DUF7869" evidence="1">
    <location>
        <begin position="160"/>
        <end position="286"/>
    </location>
</feature>
<dbReference type="AlphaFoldDB" id="A0ABD3GF29"/>
<name>A0ABD3GF29_9MARC</name>
<evidence type="ECO:0000313" key="2">
    <source>
        <dbReference type="EMBL" id="KAL3676630.1"/>
    </source>
</evidence>
<protein>
    <recommendedName>
        <fullName evidence="1">DUF7869 domain-containing protein</fullName>
    </recommendedName>
</protein>
<dbReference type="PANTHER" id="PTHR33153:SF3">
    <property type="entry name" value="TRAFFICKING PROTEIN PARTICLE COMPLEX SUBUNIT 11 DOMAIN-CONTAINING PROTEIN"/>
    <property type="match status" value="1"/>
</dbReference>
<accession>A0ABD3GF29</accession>
<dbReference type="Proteomes" id="UP001633002">
    <property type="component" value="Unassembled WGS sequence"/>
</dbReference>
<dbReference type="InterPro" id="IPR057191">
    <property type="entry name" value="DUF7869"/>
</dbReference>
<sequence length="432" mass="49086">MSGRTVYYTHRELSSTNPNLYLSFIHDAMDHSKTIIPRLTDKVKSLMGQVQPFPLKVVGILNHGHEPGVVAHVSVSGLWPSDLNYTITSIAKQLRDYESYHSGSKTGDLAFREPASHELFRALLDEDVFNTSVLRKVGKTYAEIFSTTEEEASSSTRSDSTTRMLPPNLYIQLDNSGKDNKNWQMMAFCSELARGCRKTVTMSFRMVGHTHEDVDAFFSKVNAAQGGKNIESLPHFLAEVFHAQISKAYPRVIQEVADYKKHVENHVVHISGQSSPVAFRFYMRDNIPSYQVQDQEDYGGRWVPVHGRSMWRRSDLESESDFNVVLPPRQDPVAKGPRSPHPKQGEIQGLIRNYIKYKDEMQEKTDPTTEVYFHDKCLVEYWTRISSILTKGWKEVDGGLLKEGFWPVSDHGTCHISHGSSRAEAHVPLTQR</sequence>
<reference evidence="2 3" key="1">
    <citation type="submission" date="2024-09" db="EMBL/GenBank/DDBJ databases">
        <title>Chromosome-scale assembly of Riccia sorocarpa.</title>
        <authorList>
            <person name="Paukszto L."/>
        </authorList>
    </citation>
    <scope>NUCLEOTIDE SEQUENCE [LARGE SCALE GENOMIC DNA]</scope>
    <source>
        <strain evidence="2">LP-2024</strain>
        <tissue evidence="2">Aerial parts of the thallus</tissue>
    </source>
</reference>
<gene>
    <name evidence="2" type="ORF">R1sor_026578</name>
</gene>
<dbReference type="EMBL" id="JBJQOH010000008">
    <property type="protein sequence ID" value="KAL3676630.1"/>
    <property type="molecule type" value="Genomic_DNA"/>
</dbReference>
<evidence type="ECO:0000313" key="3">
    <source>
        <dbReference type="Proteomes" id="UP001633002"/>
    </source>
</evidence>
<comment type="caution">
    <text evidence="2">The sequence shown here is derived from an EMBL/GenBank/DDBJ whole genome shotgun (WGS) entry which is preliminary data.</text>
</comment>
<evidence type="ECO:0000259" key="1">
    <source>
        <dbReference type="Pfam" id="PF25273"/>
    </source>
</evidence>
<dbReference type="Pfam" id="PF25273">
    <property type="entry name" value="DUF7869"/>
    <property type="match status" value="1"/>
</dbReference>